<accession>A0AAN9B299</accession>
<comment type="subcellular location">
    <subcellularLocation>
        <location evidence="1">Membrane</location>
        <topology evidence="1">Multi-pass membrane protein</topology>
    </subcellularLocation>
</comment>
<feature type="transmembrane region" description="Helical" evidence="6">
    <location>
        <begin position="80"/>
        <end position="102"/>
    </location>
</feature>
<feature type="compositionally biased region" description="Basic and acidic residues" evidence="5">
    <location>
        <begin position="632"/>
        <end position="645"/>
    </location>
</feature>
<feature type="region of interest" description="Disordered" evidence="5">
    <location>
        <begin position="198"/>
        <end position="711"/>
    </location>
</feature>
<feature type="compositionally biased region" description="Basic and acidic residues" evidence="5">
    <location>
        <begin position="499"/>
        <end position="519"/>
    </location>
</feature>
<sequence>MAVPFVFTHRHLGYQIGCGVLLLATVLGIFGVVSPGWYSVEQTTGKQYYSHLWIVCSHGLRGCRVLTSAETKGFEKAAQAFAVLGILCLVAACLLATFINFLRESKGHNRWLEIAVLVSGGVMFLAALTFVAGNPDYIDTAWNKFHSKVSNGYGLALTFVAALLTLTSGGLLWVFNRPLEVPSDQRSLSVLSRNDPVARIHRETQQGEDDDDGGFRNAGMDVTDLSAPPKDSRNFGRARTRNGVAANPRTEGRAPGPKDRRGMRKANGLKSSEAAQVEEGVIRGVNGVSSTHPSAMPAAARQNVTDRPRLLPPPPDSITGESQFDLGGRVDVDLNQRGRDLDGRPRAGGQERSRNPRGSQPGGSRETSFLPQPPFRSQGEGHTPQDLHVSQSFGQEDNYYQDISGGDLGDPTPSYFTGLNRGKSGSGFELAKSDNDHVYSELRHENPSPSEYSSLHQRSEEPGYKQRGDVGRRENAYGSRQNASEPGNTRPENAYGMRENSREPDTSRSKEDYSSRDQTRSSGLGKTTQNDGSQKQGGVYDNTNKARQKTFKGQGSELRHEGAGYGGPYSNEHSRHPDYVNNQVHAHSNGSHLQARKERSQASSHSDEHLRHQNDPRRRHSYDVIGDSDSDSLSKDQRQYSKDNEFQNDSQAKKTAPYSNRNDRPLSREVPRNVDGDRMPRHTSASRTLRHSRDIPVDLPSGLPTPMCTEI</sequence>
<evidence type="ECO:0000256" key="3">
    <source>
        <dbReference type="ARBA" id="ARBA00022989"/>
    </source>
</evidence>
<dbReference type="GO" id="GO:0016020">
    <property type="term" value="C:membrane"/>
    <property type="evidence" value="ECO:0007669"/>
    <property type="project" value="UniProtKB-SubCell"/>
</dbReference>
<dbReference type="AlphaFoldDB" id="A0AAN9B299"/>
<feature type="compositionally biased region" description="Polar residues" evidence="5">
    <location>
        <begin position="580"/>
        <end position="592"/>
    </location>
</feature>
<feature type="transmembrane region" description="Helical" evidence="6">
    <location>
        <begin position="153"/>
        <end position="175"/>
    </location>
</feature>
<evidence type="ECO:0000256" key="2">
    <source>
        <dbReference type="ARBA" id="ARBA00022692"/>
    </source>
</evidence>
<comment type="caution">
    <text evidence="7">The sequence shown here is derived from an EMBL/GenBank/DDBJ whole genome shotgun (WGS) entry which is preliminary data.</text>
</comment>
<evidence type="ECO:0000256" key="1">
    <source>
        <dbReference type="ARBA" id="ARBA00004141"/>
    </source>
</evidence>
<organism evidence="7 8">
    <name type="scientific">Littorina saxatilis</name>
    <dbReference type="NCBI Taxonomy" id="31220"/>
    <lineage>
        <taxon>Eukaryota</taxon>
        <taxon>Metazoa</taxon>
        <taxon>Spiralia</taxon>
        <taxon>Lophotrochozoa</taxon>
        <taxon>Mollusca</taxon>
        <taxon>Gastropoda</taxon>
        <taxon>Caenogastropoda</taxon>
        <taxon>Littorinimorpha</taxon>
        <taxon>Littorinoidea</taxon>
        <taxon>Littorinidae</taxon>
        <taxon>Littorina</taxon>
    </lineage>
</organism>
<dbReference type="EMBL" id="JBAMIC010000014">
    <property type="protein sequence ID" value="KAK7096474.1"/>
    <property type="molecule type" value="Genomic_DNA"/>
</dbReference>
<evidence type="ECO:0000313" key="7">
    <source>
        <dbReference type="EMBL" id="KAK7096474.1"/>
    </source>
</evidence>
<feature type="compositionally biased region" description="Basic and acidic residues" evidence="5">
    <location>
        <begin position="595"/>
        <end position="616"/>
    </location>
</feature>
<keyword evidence="3 6" id="KW-1133">Transmembrane helix</keyword>
<reference evidence="7 8" key="1">
    <citation type="submission" date="2024-02" db="EMBL/GenBank/DDBJ databases">
        <title>Chromosome-scale genome assembly of the rough periwinkle Littorina saxatilis.</title>
        <authorList>
            <person name="De Jode A."/>
            <person name="Faria R."/>
            <person name="Formenti G."/>
            <person name="Sims Y."/>
            <person name="Smith T.P."/>
            <person name="Tracey A."/>
            <person name="Wood J.M.D."/>
            <person name="Zagrodzka Z.B."/>
            <person name="Johannesson K."/>
            <person name="Butlin R.K."/>
            <person name="Leder E.H."/>
        </authorList>
    </citation>
    <scope>NUCLEOTIDE SEQUENCE [LARGE SCALE GENOMIC DNA]</scope>
    <source>
        <strain evidence="7">Snail1</strain>
        <tissue evidence="7">Muscle</tissue>
    </source>
</reference>
<dbReference type="Gene3D" id="1.20.140.150">
    <property type="match status" value="1"/>
</dbReference>
<feature type="compositionally biased region" description="Basic and acidic residues" evidence="5">
    <location>
        <begin position="457"/>
        <end position="475"/>
    </location>
</feature>
<keyword evidence="8" id="KW-1185">Reference proteome</keyword>
<feature type="transmembrane region" description="Helical" evidence="6">
    <location>
        <begin position="12"/>
        <end position="33"/>
    </location>
</feature>
<feature type="transmembrane region" description="Helical" evidence="6">
    <location>
        <begin position="114"/>
        <end position="133"/>
    </location>
</feature>
<dbReference type="InterPro" id="IPR004031">
    <property type="entry name" value="PMP22/EMP/MP20/Claudin"/>
</dbReference>
<proteinExistence type="predicted"/>
<name>A0AAN9B299_9CAEN</name>
<evidence type="ECO:0000313" key="8">
    <source>
        <dbReference type="Proteomes" id="UP001374579"/>
    </source>
</evidence>
<protein>
    <submittedName>
        <fullName evidence="7">Uncharacterized protein</fullName>
    </submittedName>
</protein>
<gene>
    <name evidence="7" type="ORF">V1264_005769</name>
</gene>
<keyword evidence="2 6" id="KW-0812">Transmembrane</keyword>
<feature type="compositionally biased region" description="Basic and acidic residues" evidence="5">
    <location>
        <begin position="431"/>
        <end position="446"/>
    </location>
</feature>
<feature type="compositionally biased region" description="Basic and acidic residues" evidence="5">
    <location>
        <begin position="328"/>
        <end position="354"/>
    </location>
</feature>
<feature type="compositionally biased region" description="Basic and acidic residues" evidence="5">
    <location>
        <begin position="661"/>
        <end position="680"/>
    </location>
</feature>
<dbReference type="Proteomes" id="UP001374579">
    <property type="component" value="Unassembled WGS sequence"/>
</dbReference>
<keyword evidence="4 6" id="KW-0472">Membrane</keyword>
<feature type="compositionally biased region" description="Basic and acidic residues" evidence="5">
    <location>
        <begin position="250"/>
        <end position="260"/>
    </location>
</feature>
<feature type="compositionally biased region" description="Polar residues" evidence="5">
    <location>
        <begin position="478"/>
        <end position="491"/>
    </location>
</feature>
<feature type="compositionally biased region" description="Polar residues" evidence="5">
    <location>
        <begin position="520"/>
        <end position="545"/>
    </location>
</feature>
<evidence type="ECO:0000256" key="5">
    <source>
        <dbReference type="SAM" id="MobiDB-lite"/>
    </source>
</evidence>
<feature type="compositionally biased region" description="Polar residues" evidence="5">
    <location>
        <begin position="447"/>
        <end position="456"/>
    </location>
</feature>
<dbReference type="Pfam" id="PF00822">
    <property type="entry name" value="PMP22_Claudin"/>
    <property type="match status" value="1"/>
</dbReference>
<evidence type="ECO:0000256" key="4">
    <source>
        <dbReference type="ARBA" id="ARBA00023136"/>
    </source>
</evidence>
<evidence type="ECO:0000256" key="6">
    <source>
        <dbReference type="SAM" id="Phobius"/>
    </source>
</evidence>